<reference evidence="4 5" key="1">
    <citation type="submission" date="2023-05" db="EMBL/GenBank/DDBJ databases">
        <title>Marinobacter albus sp. nov., a marine bacterium isolated from sand in a coastal intertidal zone of huludao.</title>
        <authorList>
            <person name="Deng T."/>
        </authorList>
    </citation>
    <scope>NUCLEOTIDE SEQUENCE [LARGE SCALE GENOMIC DNA]</scope>
    <source>
        <strain evidence="4 5">M216</strain>
    </source>
</reference>
<dbReference type="InterPro" id="IPR017643">
    <property type="entry name" value="Hydroxypyruvate_isomerase"/>
</dbReference>
<keyword evidence="1 2" id="KW-0413">Isomerase</keyword>
<dbReference type="PANTHER" id="PTHR43489:SF13">
    <property type="entry name" value="HYDROXYPYRUVATE ISOMERASE"/>
    <property type="match status" value="1"/>
</dbReference>
<evidence type="ECO:0000313" key="5">
    <source>
        <dbReference type="Proteomes" id="UP001223547"/>
    </source>
</evidence>
<dbReference type="PIRSF" id="PIRSF006241">
    <property type="entry name" value="HyI"/>
    <property type="match status" value="1"/>
</dbReference>
<dbReference type="InterPro" id="IPR053398">
    <property type="entry name" value="HPT_OtnI_isomerases"/>
</dbReference>
<dbReference type="NCBIfam" id="TIGR03234">
    <property type="entry name" value="OH-pyruv-isom"/>
    <property type="match status" value="1"/>
</dbReference>
<dbReference type="EC" id="5.3.1.22" evidence="4"/>
<sequence length="263" mass="29106">MPRFAANLSMLFTEVDFTERFARARAAGFAGVEYLFPYAYPKDLLARALSDNNLTQVLFNLPPGNWDAGERGIACLPDRLEEFRAGVDQGIEYARALGCRRLNCLAGLRPDSVSEDVAWQTLVDNVAYAAEKFAAEDITLCLEAINSRVDMPGFILDTSGKVLALIEEVDADNVRLQYDLYHMQIMEGDLIRSMECLLPWVGHIQFADNPGRHEPGTGEINFSNVFEAIDSMGYEGWVSAEYRPSGETGSSLGWFSSGARPSP</sequence>
<dbReference type="SUPFAM" id="SSF51658">
    <property type="entry name" value="Xylose isomerase-like"/>
    <property type="match status" value="1"/>
</dbReference>
<name>A0ABT7H756_9GAMM</name>
<dbReference type="Proteomes" id="UP001223547">
    <property type="component" value="Unassembled WGS sequence"/>
</dbReference>
<dbReference type="GO" id="GO:0008903">
    <property type="term" value="F:hydroxypyruvate isomerase activity"/>
    <property type="evidence" value="ECO:0007669"/>
    <property type="project" value="UniProtKB-EC"/>
</dbReference>
<dbReference type="InterPro" id="IPR013022">
    <property type="entry name" value="Xyl_isomerase-like_TIM-brl"/>
</dbReference>
<gene>
    <name evidence="4" type="primary">hyi</name>
    <name evidence="4" type="ORF">QQF73_01065</name>
</gene>
<dbReference type="PANTHER" id="PTHR43489">
    <property type="entry name" value="ISOMERASE"/>
    <property type="match status" value="1"/>
</dbReference>
<comment type="similarity">
    <text evidence="2">Belongs to the hyi family.</text>
</comment>
<comment type="caution">
    <text evidence="4">The sequence shown here is derived from an EMBL/GenBank/DDBJ whole genome shotgun (WGS) entry which is preliminary data.</text>
</comment>
<proteinExistence type="inferred from homology"/>
<evidence type="ECO:0000259" key="3">
    <source>
        <dbReference type="Pfam" id="PF01261"/>
    </source>
</evidence>
<dbReference type="RefSeq" id="WP_285366939.1">
    <property type="nucleotide sequence ID" value="NZ_JASSQD010000001.1"/>
</dbReference>
<evidence type="ECO:0000256" key="1">
    <source>
        <dbReference type="ARBA" id="ARBA00023235"/>
    </source>
</evidence>
<organism evidence="4 5">
    <name type="scientific">Marinobacter albus</name>
    <dbReference type="NCBI Taxonomy" id="3030833"/>
    <lineage>
        <taxon>Bacteria</taxon>
        <taxon>Pseudomonadati</taxon>
        <taxon>Pseudomonadota</taxon>
        <taxon>Gammaproteobacteria</taxon>
        <taxon>Pseudomonadales</taxon>
        <taxon>Marinobacteraceae</taxon>
        <taxon>Marinobacter</taxon>
    </lineage>
</organism>
<keyword evidence="5" id="KW-1185">Reference proteome</keyword>
<dbReference type="EMBL" id="JASSQD010000001">
    <property type="protein sequence ID" value="MDK9556196.1"/>
    <property type="molecule type" value="Genomic_DNA"/>
</dbReference>
<evidence type="ECO:0000313" key="4">
    <source>
        <dbReference type="EMBL" id="MDK9556196.1"/>
    </source>
</evidence>
<dbReference type="NCBIfam" id="NF043033">
    <property type="entry name" value="OxoTetrIsom"/>
    <property type="match status" value="1"/>
</dbReference>
<dbReference type="InterPro" id="IPR036237">
    <property type="entry name" value="Xyl_isomerase-like_sf"/>
</dbReference>
<evidence type="ECO:0000256" key="2">
    <source>
        <dbReference type="PIRNR" id="PIRNR006241"/>
    </source>
</evidence>
<accession>A0ABT7H756</accession>
<dbReference type="Pfam" id="PF01261">
    <property type="entry name" value="AP_endonuc_2"/>
    <property type="match status" value="1"/>
</dbReference>
<dbReference type="InterPro" id="IPR050417">
    <property type="entry name" value="Sugar_Epim/Isomerase"/>
</dbReference>
<feature type="domain" description="Xylose isomerase-like TIM barrel" evidence="3">
    <location>
        <begin position="21"/>
        <end position="255"/>
    </location>
</feature>
<dbReference type="InterPro" id="IPR026040">
    <property type="entry name" value="HyI-like"/>
</dbReference>
<protein>
    <submittedName>
        <fullName evidence="4">Hydroxypyruvate isomerase</fullName>
        <ecNumber evidence="4">5.3.1.22</ecNumber>
    </submittedName>
</protein>
<dbReference type="Gene3D" id="3.20.20.150">
    <property type="entry name" value="Divalent-metal-dependent TIM barrel enzymes"/>
    <property type="match status" value="1"/>
</dbReference>